<reference evidence="1 2" key="1">
    <citation type="journal article" date="2021" name="Plant Biotechnol. J.">
        <title>Multi-omics assisted identification of the key and species-specific regulatory components of drought-tolerant mechanisms in Gossypium stocksii.</title>
        <authorList>
            <person name="Yu D."/>
            <person name="Ke L."/>
            <person name="Zhang D."/>
            <person name="Wu Y."/>
            <person name="Sun Y."/>
            <person name="Mei J."/>
            <person name="Sun J."/>
            <person name="Sun Y."/>
        </authorList>
    </citation>
    <scope>NUCLEOTIDE SEQUENCE [LARGE SCALE GENOMIC DNA]</scope>
    <source>
        <strain evidence="2">cv. E1</strain>
        <tissue evidence="1">Leaf</tissue>
    </source>
</reference>
<protein>
    <submittedName>
        <fullName evidence="1">Uncharacterized protein</fullName>
    </submittedName>
</protein>
<accession>A0A9D3UA37</accession>
<proteinExistence type="predicted"/>
<gene>
    <name evidence="1" type="ORF">J1N35_044990</name>
</gene>
<keyword evidence="2" id="KW-1185">Reference proteome</keyword>
<evidence type="ECO:0000313" key="1">
    <source>
        <dbReference type="EMBL" id="KAH1032816.1"/>
    </source>
</evidence>
<dbReference type="EMBL" id="JAIQCV010000013">
    <property type="protein sequence ID" value="KAH1032816.1"/>
    <property type="molecule type" value="Genomic_DNA"/>
</dbReference>
<dbReference type="OrthoDB" id="1001754at2759"/>
<name>A0A9D3UA37_9ROSI</name>
<evidence type="ECO:0000313" key="2">
    <source>
        <dbReference type="Proteomes" id="UP000828251"/>
    </source>
</evidence>
<dbReference type="AlphaFoldDB" id="A0A9D3UA37"/>
<sequence length="219" mass="23491">MKIKGYCDNLASCREVISEHEHVTAILNGLSPDCESVITIITGVTTMLLDAEGRQHVTIFEASSSANMVSHQSAASTVNSISTPAYRLSSTARNCGRGHSYALRIQCQLCEKAGHFVDCCYYQFDTSYKSVGYRPPSQVNICIVGAGSFIVSWVLSFMPMSHSAIPHSQPAPQSQVYVATPKTVGDNSCYPDSGATYHLTHSAAPLDDSTSYNGPVPGS</sequence>
<dbReference type="PANTHER" id="PTHR47481:SF30">
    <property type="entry name" value="CCHC-TYPE DOMAIN-CONTAINING PROTEIN"/>
    <property type="match status" value="1"/>
</dbReference>
<dbReference type="Proteomes" id="UP000828251">
    <property type="component" value="Unassembled WGS sequence"/>
</dbReference>
<comment type="caution">
    <text evidence="1">The sequence shown here is derived from an EMBL/GenBank/DDBJ whole genome shotgun (WGS) entry which is preliminary data.</text>
</comment>
<dbReference type="PANTHER" id="PTHR47481">
    <property type="match status" value="1"/>
</dbReference>
<organism evidence="1 2">
    <name type="scientific">Gossypium stocksii</name>
    <dbReference type="NCBI Taxonomy" id="47602"/>
    <lineage>
        <taxon>Eukaryota</taxon>
        <taxon>Viridiplantae</taxon>
        <taxon>Streptophyta</taxon>
        <taxon>Embryophyta</taxon>
        <taxon>Tracheophyta</taxon>
        <taxon>Spermatophyta</taxon>
        <taxon>Magnoliopsida</taxon>
        <taxon>eudicotyledons</taxon>
        <taxon>Gunneridae</taxon>
        <taxon>Pentapetalae</taxon>
        <taxon>rosids</taxon>
        <taxon>malvids</taxon>
        <taxon>Malvales</taxon>
        <taxon>Malvaceae</taxon>
        <taxon>Malvoideae</taxon>
        <taxon>Gossypium</taxon>
    </lineage>
</organism>